<dbReference type="Proteomes" id="UP000059074">
    <property type="component" value="Unassembled WGS sequence"/>
</dbReference>
<dbReference type="Gene3D" id="2.40.10.270">
    <property type="entry name" value="Bacteriophage SPP1 head-tail adaptor protein"/>
    <property type="match status" value="1"/>
</dbReference>
<dbReference type="OrthoDB" id="7570189at2"/>
<evidence type="ECO:0000313" key="2">
    <source>
        <dbReference type="Proteomes" id="UP000059074"/>
    </source>
</evidence>
<dbReference type="STRING" id="121290.APY04_1753"/>
<dbReference type="RefSeq" id="WP_068461634.1">
    <property type="nucleotide sequence ID" value="NZ_LMTR01000052.1"/>
</dbReference>
<reference evidence="1 2" key="1">
    <citation type="submission" date="2015-10" db="EMBL/GenBank/DDBJ databases">
        <title>Transcriptomic analysis of a linuron degrading triple-species bacterial consortium.</title>
        <authorList>
            <person name="Albers P."/>
        </authorList>
    </citation>
    <scope>NUCLEOTIDE SEQUENCE [LARGE SCALE GENOMIC DNA]</scope>
    <source>
        <strain evidence="1 2">WDL6</strain>
    </source>
</reference>
<organism evidence="1 2">
    <name type="scientific">Hyphomicrobium sulfonivorans</name>
    <dbReference type="NCBI Taxonomy" id="121290"/>
    <lineage>
        <taxon>Bacteria</taxon>
        <taxon>Pseudomonadati</taxon>
        <taxon>Pseudomonadota</taxon>
        <taxon>Alphaproteobacteria</taxon>
        <taxon>Hyphomicrobiales</taxon>
        <taxon>Hyphomicrobiaceae</taxon>
        <taxon>Hyphomicrobium</taxon>
    </lineage>
</organism>
<proteinExistence type="predicted"/>
<dbReference type="NCBIfam" id="TIGR01563">
    <property type="entry name" value="gp16_SPP1"/>
    <property type="match status" value="1"/>
</dbReference>
<dbReference type="EMBL" id="LMTR01000052">
    <property type="protein sequence ID" value="KWT68931.1"/>
    <property type="molecule type" value="Genomic_DNA"/>
</dbReference>
<gene>
    <name evidence="1" type="ORF">APY04_1753</name>
</gene>
<name>A0A109BHK8_HYPSL</name>
<dbReference type="Pfam" id="PF05521">
    <property type="entry name" value="Phage_HCP"/>
    <property type="match status" value="1"/>
</dbReference>
<accession>A0A109BHK8</accession>
<sequence length="109" mass="12153">MAEYDIGDLRTRAAIETSTSTDDGGGGRAVVWTKLADIWAYVRATTGSEGFVHDRLSGSVSHEIVMRHRADVTPGMRITAGTRVFEIRAVFDPDGRRRWTRCLAQERDL</sequence>
<comment type="caution">
    <text evidence="1">The sequence shown here is derived from an EMBL/GenBank/DDBJ whole genome shotgun (WGS) entry which is preliminary data.</text>
</comment>
<dbReference type="InterPro" id="IPR038666">
    <property type="entry name" value="SSP1_head-tail_sf"/>
</dbReference>
<evidence type="ECO:0000313" key="1">
    <source>
        <dbReference type="EMBL" id="KWT68931.1"/>
    </source>
</evidence>
<protein>
    <submittedName>
        <fullName evidence="1">Gene Transfer Agent (GTA) ORFG07</fullName>
    </submittedName>
</protein>
<keyword evidence="2" id="KW-1185">Reference proteome</keyword>
<dbReference type="PATRIC" id="fig|121290.4.peg.846"/>
<dbReference type="AlphaFoldDB" id="A0A109BHK8"/>
<dbReference type="InterPro" id="IPR008767">
    <property type="entry name" value="Phage_SPP1_head-tail_adaptor"/>
</dbReference>